<reference evidence="2" key="1">
    <citation type="submission" date="2015-08" db="EMBL/GenBank/DDBJ databases">
        <authorList>
            <person name="Babu N.S."/>
            <person name="Beckwith C.J."/>
            <person name="Beseler K.G."/>
            <person name="Brison A."/>
            <person name="Carone J.V."/>
            <person name="Caskin T.P."/>
            <person name="Diamond M."/>
            <person name="Durham M.E."/>
            <person name="Foxe J.M."/>
            <person name="Go M."/>
            <person name="Henderson B.A."/>
            <person name="Jones I.B."/>
            <person name="McGettigan J.A."/>
            <person name="Micheletti S.J."/>
            <person name="Nasrallah M.E."/>
            <person name="Ortiz D."/>
            <person name="Piller C.R."/>
            <person name="Privatt S.R."/>
            <person name="Schneider S.L."/>
            <person name="Sharp S."/>
            <person name="Smith T.C."/>
            <person name="Stanton J.D."/>
            <person name="Ullery H.E."/>
            <person name="Wilson R.J."/>
            <person name="Serrano M.G."/>
            <person name="Buck G."/>
            <person name="Lee V."/>
            <person name="Wang Y."/>
            <person name="Carvalho R."/>
            <person name="Voegtly L."/>
            <person name="Shi R."/>
            <person name="Duckworth R."/>
            <person name="Johnson A."/>
            <person name="Loviza R."/>
            <person name="Walstead R."/>
            <person name="Shah Z."/>
            <person name="Kiflezghi M."/>
            <person name="Wade K."/>
            <person name="Ball S.L."/>
            <person name="Bradley K.W."/>
            <person name="Asai D.J."/>
            <person name="Bowman C.A."/>
            <person name="Russell D.A."/>
            <person name="Pope W.H."/>
            <person name="Jacobs-Sera D."/>
            <person name="Hendrix R.W."/>
            <person name="Hatfull G.F."/>
        </authorList>
    </citation>
    <scope>NUCLEOTIDE SEQUENCE</scope>
</reference>
<keyword evidence="1" id="KW-1133">Transmembrane helix</keyword>
<sequence>MNTPTQLRSVLEDHAGDIDTRPTHDRLGQVQGRIRHVRRRRRAGLAGALAAVVAVAGGIALLPRAHTVDPAAARKDLAGHTAPARLESLGFGFTFTKAVEGDGVVQLKLPASPTPRLVTWAGTGGELALNGLSDLEDVGNESGRSTSDASDFSDFGYIGAGSPVNVTVRSGQGQVALAVYDLGTTPPSMSKDGVFFRRDVVGDRLAGAVIGDPGQTELTMTLPLPVGGLRFSDFCSGVSEDYWVWVALDGDGGVGSTCGGSDQFDPGASGYTIDAPVLDPAGDAIAPGDQVTVRVWLSKGDPPRHGDAPVATDPDARIGLGVYATATPVATVAGWRIAPRVEVAGRVFQFVEAVQSDPGQGSVRMSFLVRDRPRYVVSASTATRRGTLWTAVDGRRAGASFGGGPGGHLGGLGIFSSGTAEIRLTGDRAIGPRTVLALVGYERVD</sequence>
<dbReference type="AlphaFoldDB" id="A0A2P2BYP0"/>
<dbReference type="EMBL" id="CZKA01000015">
    <property type="protein sequence ID" value="CUR54867.1"/>
    <property type="molecule type" value="Genomic_DNA"/>
</dbReference>
<evidence type="ECO:0000256" key="1">
    <source>
        <dbReference type="SAM" id="Phobius"/>
    </source>
</evidence>
<accession>A0A2P2BYP0</accession>
<gene>
    <name evidence="2" type="ORF">NOCA2220058</name>
</gene>
<keyword evidence="1" id="KW-0472">Membrane</keyword>
<keyword evidence="1" id="KW-0812">Transmembrane</keyword>
<name>A0A2P2BYP0_9ZZZZ</name>
<proteinExistence type="predicted"/>
<protein>
    <submittedName>
        <fullName evidence="2">Uncharacterized protein</fullName>
    </submittedName>
</protein>
<feature type="transmembrane region" description="Helical" evidence="1">
    <location>
        <begin position="43"/>
        <end position="62"/>
    </location>
</feature>
<evidence type="ECO:0000313" key="2">
    <source>
        <dbReference type="EMBL" id="CUR54867.1"/>
    </source>
</evidence>
<organism evidence="2">
    <name type="scientific">metagenome</name>
    <dbReference type="NCBI Taxonomy" id="256318"/>
    <lineage>
        <taxon>unclassified sequences</taxon>
        <taxon>metagenomes</taxon>
    </lineage>
</organism>